<accession>A0ACD6A2H4</accession>
<evidence type="ECO:0000313" key="1">
    <source>
        <dbReference type="EnsemblPlants" id="AVESA.00010b.r2.7CG0711170.1.CDS"/>
    </source>
</evidence>
<organism evidence="1 2">
    <name type="scientific">Avena sativa</name>
    <name type="common">Oat</name>
    <dbReference type="NCBI Taxonomy" id="4498"/>
    <lineage>
        <taxon>Eukaryota</taxon>
        <taxon>Viridiplantae</taxon>
        <taxon>Streptophyta</taxon>
        <taxon>Embryophyta</taxon>
        <taxon>Tracheophyta</taxon>
        <taxon>Spermatophyta</taxon>
        <taxon>Magnoliopsida</taxon>
        <taxon>Liliopsida</taxon>
        <taxon>Poales</taxon>
        <taxon>Poaceae</taxon>
        <taxon>BOP clade</taxon>
        <taxon>Pooideae</taxon>
        <taxon>Poodae</taxon>
        <taxon>Poeae</taxon>
        <taxon>Poeae Chloroplast Group 1 (Aveneae type)</taxon>
        <taxon>Aveninae</taxon>
        <taxon>Avena</taxon>
    </lineage>
</organism>
<proteinExistence type="predicted"/>
<evidence type="ECO:0000313" key="2">
    <source>
        <dbReference type="Proteomes" id="UP001732700"/>
    </source>
</evidence>
<keyword evidence="2" id="KW-1185">Reference proteome</keyword>
<sequence>MIRPRQMVQARVILLATWFLVFLGASSAPAVATTSRRGGPGIECSNLTGHVVKLRINSNNTTQGAVGSEISSSLLTLRHLQHLDLSSNNFGGRPIPEFIGDLRSLTHLDLSNSYFRGRIPPHLGNLSNLPSLDLYDYSEFPGCYSTDLGWVPRLQKLCHLAMYGVDLSAAVNWADAVNMLPSLVDLKLASCGLRNTMPLPTRSNLTSLERLFLQSNSFNSSVGANYLLWDLPALQTLSMYSCGIQGIIPAAVGNLTSIQSLVLHENNFFGTVPSTFNTLKNLQFIQLADSFISGEIEDILHILPADELQEIYLSANNLTGSIPARLQRFSSLSKLWLSSNKLSGEIPVGIRELMNLKE</sequence>
<name>A0ACD6A2H4_AVESA</name>
<dbReference type="EnsemblPlants" id="AVESA.00010b.r2.7CG0711170.1">
    <property type="protein sequence ID" value="AVESA.00010b.r2.7CG0711170.1.CDS"/>
    <property type="gene ID" value="AVESA.00010b.r2.7CG0711170"/>
</dbReference>
<reference evidence="1" key="1">
    <citation type="submission" date="2021-05" db="EMBL/GenBank/DDBJ databases">
        <authorList>
            <person name="Scholz U."/>
            <person name="Mascher M."/>
            <person name="Fiebig A."/>
        </authorList>
    </citation>
    <scope>NUCLEOTIDE SEQUENCE [LARGE SCALE GENOMIC DNA]</scope>
</reference>
<protein>
    <submittedName>
        <fullName evidence="1">Uncharacterized protein</fullName>
    </submittedName>
</protein>
<reference evidence="1" key="2">
    <citation type="submission" date="2025-09" db="UniProtKB">
        <authorList>
            <consortium name="EnsemblPlants"/>
        </authorList>
    </citation>
    <scope>IDENTIFICATION</scope>
</reference>
<dbReference type="Proteomes" id="UP001732700">
    <property type="component" value="Chromosome 7C"/>
</dbReference>